<evidence type="ECO:0000259" key="10">
    <source>
        <dbReference type="PROSITE" id="PS50262"/>
    </source>
</evidence>
<dbReference type="PROSITE" id="PS50262">
    <property type="entry name" value="G_PROTEIN_RECEP_F1_2"/>
    <property type="match status" value="1"/>
</dbReference>
<keyword evidence="5 9" id="KW-0472">Membrane</keyword>
<comment type="similarity">
    <text evidence="8">Belongs to the G-protein coupled receptor 1 family.</text>
</comment>
<feature type="transmembrane region" description="Helical" evidence="9">
    <location>
        <begin position="46"/>
        <end position="72"/>
    </location>
</feature>
<dbReference type="KEGG" id="aplc:110985738"/>
<dbReference type="Proteomes" id="UP000694845">
    <property type="component" value="Unplaced"/>
</dbReference>
<evidence type="ECO:0000256" key="3">
    <source>
        <dbReference type="ARBA" id="ARBA00022989"/>
    </source>
</evidence>
<feature type="transmembrane region" description="Helical" evidence="9">
    <location>
        <begin position="129"/>
        <end position="147"/>
    </location>
</feature>
<dbReference type="GeneID" id="110985738"/>
<keyword evidence="2 8" id="KW-0812">Transmembrane</keyword>
<dbReference type="AlphaFoldDB" id="A0A8B7ZAI7"/>
<feature type="domain" description="G-protein coupled receptors family 1 profile" evidence="10">
    <location>
        <begin position="63"/>
        <end position="338"/>
    </location>
</feature>
<dbReference type="PROSITE" id="PS00237">
    <property type="entry name" value="G_PROTEIN_RECEP_F1_1"/>
    <property type="match status" value="1"/>
</dbReference>
<dbReference type="PANTHER" id="PTHR24243:SF208">
    <property type="entry name" value="PYROKININ-1 RECEPTOR"/>
    <property type="match status" value="1"/>
</dbReference>
<sequence>MPVTFETTRTAVENKVATMTCPAHNTFNCSLSTEFAASFLYDITSLVLVLAVMPTILTIGLVGNLAFLFVMARIRSMRTVTNAYLMNLAIADILFLVVTVGDKLARYLVTPVPWDQLYLGVAGCTSLNLLQHLFNWVSIFLVTLVTLERYYGVCHPLKHMVMYTYSRTWKLIAGAWFLALFCSVVVVPTHCRVLLKCIVWPDSTEYSAYPNIVGVCAPVPSNDWLAISTNLFQTIPFFSAMVFNCFAYVRIIRALKDRPGSNALSQHAISMNDRVRNQVSIMLIANGVSFFVCGAPFQALSFGAAIQDIVDDERGFGSFVHVARTMLYLNSAINPFIYNATNPSYRRSFRDAFMRRVSSRESAQRQYLSKARKSPPQTLNVNSIELCPSKTDKDASGQITE</sequence>
<evidence type="ECO:0000256" key="2">
    <source>
        <dbReference type="ARBA" id="ARBA00022692"/>
    </source>
</evidence>
<evidence type="ECO:0000256" key="9">
    <source>
        <dbReference type="SAM" id="Phobius"/>
    </source>
</evidence>
<protein>
    <submittedName>
        <fullName evidence="12">Thyrotropin-releasing hormone receptor-like</fullName>
    </submittedName>
</protein>
<evidence type="ECO:0000313" key="11">
    <source>
        <dbReference type="Proteomes" id="UP000694845"/>
    </source>
</evidence>
<evidence type="ECO:0000256" key="7">
    <source>
        <dbReference type="ARBA" id="ARBA00023224"/>
    </source>
</evidence>
<dbReference type="GO" id="GO:0005886">
    <property type="term" value="C:plasma membrane"/>
    <property type="evidence" value="ECO:0007669"/>
    <property type="project" value="TreeGrafter"/>
</dbReference>
<dbReference type="PANTHER" id="PTHR24243">
    <property type="entry name" value="G-PROTEIN COUPLED RECEPTOR"/>
    <property type="match status" value="1"/>
</dbReference>
<keyword evidence="6 8" id="KW-0675">Receptor</keyword>
<feature type="transmembrane region" description="Helical" evidence="9">
    <location>
        <begin position="231"/>
        <end position="249"/>
    </location>
</feature>
<dbReference type="CDD" id="cd00637">
    <property type="entry name" value="7tm_classA_rhodopsin-like"/>
    <property type="match status" value="1"/>
</dbReference>
<accession>A0A8B7ZAI7</accession>
<dbReference type="OMA" id="RYYGVCH"/>
<evidence type="ECO:0000256" key="6">
    <source>
        <dbReference type="ARBA" id="ARBA00023170"/>
    </source>
</evidence>
<dbReference type="Pfam" id="PF00001">
    <property type="entry name" value="7tm_1"/>
    <property type="match status" value="1"/>
</dbReference>
<dbReference type="OrthoDB" id="5987936at2759"/>
<dbReference type="PRINTS" id="PR00237">
    <property type="entry name" value="GPCRRHODOPSN"/>
</dbReference>
<dbReference type="SUPFAM" id="SSF81321">
    <property type="entry name" value="Family A G protein-coupled receptor-like"/>
    <property type="match status" value="1"/>
</dbReference>
<comment type="subcellular location">
    <subcellularLocation>
        <location evidence="1">Membrane</location>
        <topology evidence="1">Multi-pass membrane protein</topology>
    </subcellularLocation>
</comment>
<gene>
    <name evidence="12" type="primary">LOC110985738</name>
</gene>
<keyword evidence="11" id="KW-1185">Reference proteome</keyword>
<dbReference type="GO" id="GO:0004930">
    <property type="term" value="F:G protein-coupled receptor activity"/>
    <property type="evidence" value="ECO:0007669"/>
    <property type="project" value="UniProtKB-KW"/>
</dbReference>
<proteinExistence type="inferred from homology"/>
<evidence type="ECO:0000313" key="12">
    <source>
        <dbReference type="RefSeq" id="XP_022102668.1"/>
    </source>
</evidence>
<feature type="transmembrane region" description="Helical" evidence="9">
    <location>
        <begin position="84"/>
        <end position="109"/>
    </location>
</feature>
<keyword evidence="7 8" id="KW-0807">Transducer</keyword>
<evidence type="ECO:0000256" key="1">
    <source>
        <dbReference type="ARBA" id="ARBA00004141"/>
    </source>
</evidence>
<dbReference type="InterPro" id="IPR017452">
    <property type="entry name" value="GPCR_Rhodpsn_7TM"/>
</dbReference>
<evidence type="ECO:0000256" key="4">
    <source>
        <dbReference type="ARBA" id="ARBA00023040"/>
    </source>
</evidence>
<keyword evidence="4 8" id="KW-0297">G-protein coupled receptor</keyword>
<dbReference type="Gene3D" id="1.20.1070.10">
    <property type="entry name" value="Rhodopsin 7-helix transmembrane proteins"/>
    <property type="match status" value="1"/>
</dbReference>
<dbReference type="InterPro" id="IPR000276">
    <property type="entry name" value="GPCR_Rhodpsn"/>
</dbReference>
<name>A0A8B7ZAI7_ACAPL</name>
<keyword evidence="3 9" id="KW-1133">Transmembrane helix</keyword>
<evidence type="ECO:0000256" key="5">
    <source>
        <dbReference type="ARBA" id="ARBA00023136"/>
    </source>
</evidence>
<evidence type="ECO:0000256" key="8">
    <source>
        <dbReference type="RuleBase" id="RU000688"/>
    </source>
</evidence>
<feature type="transmembrane region" description="Helical" evidence="9">
    <location>
        <begin position="168"/>
        <end position="187"/>
    </location>
</feature>
<reference evidence="12" key="1">
    <citation type="submission" date="2025-08" db="UniProtKB">
        <authorList>
            <consortium name="RefSeq"/>
        </authorList>
    </citation>
    <scope>IDENTIFICATION</scope>
</reference>
<organism evidence="11 12">
    <name type="scientific">Acanthaster planci</name>
    <name type="common">Crown-of-thorns starfish</name>
    <dbReference type="NCBI Taxonomy" id="133434"/>
    <lineage>
        <taxon>Eukaryota</taxon>
        <taxon>Metazoa</taxon>
        <taxon>Echinodermata</taxon>
        <taxon>Eleutherozoa</taxon>
        <taxon>Asterozoa</taxon>
        <taxon>Asteroidea</taxon>
        <taxon>Valvatacea</taxon>
        <taxon>Valvatida</taxon>
        <taxon>Acanthasteridae</taxon>
        <taxon>Acanthaster</taxon>
    </lineage>
</organism>
<dbReference type="RefSeq" id="XP_022102668.1">
    <property type="nucleotide sequence ID" value="XM_022246976.1"/>
</dbReference>